<accession>A0A7S4L6B8</accession>
<dbReference type="AlphaFoldDB" id="A0A7S4L6B8"/>
<keyword evidence="1" id="KW-1133">Transmembrane helix</keyword>
<organism evidence="2">
    <name type="scientific">Guillardia theta</name>
    <name type="common">Cryptophyte</name>
    <name type="synonym">Cryptomonas phi</name>
    <dbReference type="NCBI Taxonomy" id="55529"/>
    <lineage>
        <taxon>Eukaryota</taxon>
        <taxon>Cryptophyceae</taxon>
        <taxon>Pyrenomonadales</taxon>
        <taxon>Geminigeraceae</taxon>
        <taxon>Guillardia</taxon>
    </lineage>
</organism>
<dbReference type="EMBL" id="HBKN01031503">
    <property type="protein sequence ID" value="CAE2316408.1"/>
    <property type="molecule type" value="Transcribed_RNA"/>
</dbReference>
<reference evidence="2" key="1">
    <citation type="submission" date="2021-01" db="EMBL/GenBank/DDBJ databases">
        <authorList>
            <person name="Corre E."/>
            <person name="Pelletier E."/>
            <person name="Niang G."/>
            <person name="Scheremetjew M."/>
            <person name="Finn R."/>
            <person name="Kale V."/>
            <person name="Holt S."/>
            <person name="Cochrane G."/>
            <person name="Meng A."/>
            <person name="Brown T."/>
            <person name="Cohen L."/>
        </authorList>
    </citation>
    <scope>NUCLEOTIDE SEQUENCE</scope>
    <source>
        <strain evidence="2">CCMP 2712</strain>
    </source>
</reference>
<evidence type="ECO:0000256" key="1">
    <source>
        <dbReference type="SAM" id="Phobius"/>
    </source>
</evidence>
<keyword evidence="1" id="KW-0472">Membrane</keyword>
<feature type="transmembrane region" description="Helical" evidence="1">
    <location>
        <begin position="21"/>
        <end position="39"/>
    </location>
</feature>
<name>A0A7S4L6B8_GUITH</name>
<gene>
    <name evidence="2" type="ORF">GTHE00462_LOCUS24484</name>
</gene>
<keyword evidence="1" id="KW-0812">Transmembrane</keyword>
<evidence type="ECO:0000313" key="2">
    <source>
        <dbReference type="EMBL" id="CAE2316408.1"/>
    </source>
</evidence>
<proteinExistence type="predicted"/>
<sequence length="121" mass="13506">MREGRGRSCRRGLITRGERLLLSRLLMLVAGEALTLIAMSSPAGKKILSFSSPGHIYKSQYPLPQCDLSLDVKARALECKKILVTNTLNELREMSSGLKEDEWMFEHDGEKRAVLSICKGV</sequence>
<protein>
    <submittedName>
        <fullName evidence="2">Uncharacterized protein</fullName>
    </submittedName>
</protein>